<evidence type="ECO:0000313" key="1">
    <source>
        <dbReference type="EMBL" id="QDZ15208.1"/>
    </source>
</evidence>
<accession>A0A5B8M326</accession>
<dbReference type="RefSeq" id="WP_146320856.1">
    <property type="nucleotide sequence ID" value="NZ_CP042305.1"/>
</dbReference>
<dbReference type="OrthoDB" id="4981253at2"/>
<reference evidence="1 2" key="1">
    <citation type="submission" date="2019-07" db="EMBL/GenBank/DDBJ databases">
        <title>Full genome sequence of Humibacter sp. WJ7-1.</title>
        <authorList>
            <person name="Im W.-T."/>
        </authorList>
    </citation>
    <scope>NUCLEOTIDE SEQUENCE [LARGE SCALE GENOMIC DNA]</scope>
    <source>
        <strain evidence="1 2">WJ7-1</strain>
    </source>
</reference>
<dbReference type="AlphaFoldDB" id="A0A5B8M326"/>
<name>A0A5B8M326_9MICO</name>
<protein>
    <submittedName>
        <fullName evidence="1">Uncharacterized protein</fullName>
    </submittedName>
</protein>
<dbReference type="EMBL" id="CP042305">
    <property type="protein sequence ID" value="QDZ15208.1"/>
    <property type="molecule type" value="Genomic_DNA"/>
</dbReference>
<gene>
    <name evidence="1" type="ORF">FPZ11_10960</name>
</gene>
<proteinExistence type="predicted"/>
<evidence type="ECO:0000313" key="2">
    <source>
        <dbReference type="Proteomes" id="UP000320216"/>
    </source>
</evidence>
<sequence>MPRNTGGDTVHAHGLTQAVEWLDGKLVPVLGPAPRGPYDVEPPHSTACPLCGQPLAAHDAEKSEGHVFLRCSDGTVTETGRAA</sequence>
<dbReference type="KEGG" id="huw:FPZ11_10960"/>
<organism evidence="1 2">
    <name type="scientific">Humibacter ginsenosidimutans</name>
    <dbReference type="NCBI Taxonomy" id="2599293"/>
    <lineage>
        <taxon>Bacteria</taxon>
        <taxon>Bacillati</taxon>
        <taxon>Actinomycetota</taxon>
        <taxon>Actinomycetes</taxon>
        <taxon>Micrococcales</taxon>
        <taxon>Microbacteriaceae</taxon>
        <taxon>Humibacter</taxon>
    </lineage>
</organism>
<dbReference type="Proteomes" id="UP000320216">
    <property type="component" value="Chromosome"/>
</dbReference>
<keyword evidence="2" id="KW-1185">Reference proteome</keyword>